<organism evidence="2 3">
    <name type="scientific">Tetragonisca angustula</name>
    <dbReference type="NCBI Taxonomy" id="166442"/>
    <lineage>
        <taxon>Eukaryota</taxon>
        <taxon>Metazoa</taxon>
        <taxon>Ecdysozoa</taxon>
        <taxon>Arthropoda</taxon>
        <taxon>Hexapoda</taxon>
        <taxon>Insecta</taxon>
        <taxon>Pterygota</taxon>
        <taxon>Neoptera</taxon>
        <taxon>Endopterygota</taxon>
        <taxon>Hymenoptera</taxon>
        <taxon>Apocrita</taxon>
        <taxon>Aculeata</taxon>
        <taxon>Apoidea</taxon>
        <taxon>Anthophila</taxon>
        <taxon>Apidae</taxon>
        <taxon>Tetragonisca</taxon>
    </lineage>
</organism>
<dbReference type="EMBL" id="JAWNGG020000268">
    <property type="protein sequence ID" value="KAK9295334.1"/>
    <property type="molecule type" value="Genomic_DNA"/>
</dbReference>
<name>A0AAW0ZCW8_9HYME</name>
<comment type="caution">
    <text evidence="2">The sequence shown here is derived from an EMBL/GenBank/DDBJ whole genome shotgun (WGS) entry which is preliminary data.</text>
</comment>
<accession>A0AAW0ZCW8</accession>
<feature type="compositionally biased region" description="Basic and acidic residues" evidence="1">
    <location>
        <begin position="61"/>
        <end position="91"/>
    </location>
</feature>
<dbReference type="AlphaFoldDB" id="A0AAW0ZCW8"/>
<feature type="compositionally biased region" description="Polar residues" evidence="1">
    <location>
        <begin position="19"/>
        <end position="41"/>
    </location>
</feature>
<evidence type="ECO:0000313" key="2">
    <source>
        <dbReference type="EMBL" id="KAK9295334.1"/>
    </source>
</evidence>
<proteinExistence type="predicted"/>
<evidence type="ECO:0000256" key="1">
    <source>
        <dbReference type="SAM" id="MobiDB-lite"/>
    </source>
</evidence>
<keyword evidence="3" id="KW-1185">Reference proteome</keyword>
<dbReference type="Proteomes" id="UP001432146">
    <property type="component" value="Unassembled WGS sequence"/>
</dbReference>
<gene>
    <name evidence="2" type="ORF">QLX08_010320</name>
</gene>
<sequence length="91" mass="10536">MLYLPTRRTHCKPCPIENPNKSSSKTYAYKNPTSSTQSINTDHIPVTKRQTDASINNEIEPPTKDTLEIRNHRKEKTKDPKTNKTTKEHYP</sequence>
<reference evidence="2 3" key="1">
    <citation type="submission" date="2024-05" db="EMBL/GenBank/DDBJ databases">
        <title>The nuclear and mitochondrial genome assemblies of Tetragonisca angustula (Apidae: Meliponini), a tiny yet remarkable pollinator in the Neotropics.</title>
        <authorList>
            <person name="Ferrari R."/>
            <person name="Ricardo P.C."/>
            <person name="Dias F.C."/>
            <person name="Araujo N.S."/>
            <person name="Soares D.O."/>
            <person name="Zhou Q.-S."/>
            <person name="Zhu C.-D."/>
            <person name="Coutinho L."/>
            <person name="Airas M.C."/>
            <person name="Batista T.M."/>
        </authorList>
    </citation>
    <scope>NUCLEOTIDE SEQUENCE [LARGE SCALE GENOMIC DNA]</scope>
    <source>
        <strain evidence="2">ASF017062</strain>
        <tissue evidence="2">Abdomen</tissue>
    </source>
</reference>
<feature type="region of interest" description="Disordered" evidence="1">
    <location>
        <begin position="1"/>
        <end position="91"/>
    </location>
</feature>
<protein>
    <submittedName>
        <fullName evidence="2">Uncharacterized protein</fullName>
    </submittedName>
</protein>
<evidence type="ECO:0000313" key="3">
    <source>
        <dbReference type="Proteomes" id="UP001432146"/>
    </source>
</evidence>